<keyword evidence="2" id="KW-1185">Reference proteome</keyword>
<protein>
    <submittedName>
        <fullName evidence="1">Uncharacterized protein</fullName>
    </submittedName>
</protein>
<dbReference type="PROSITE" id="PS51257">
    <property type="entry name" value="PROKAR_LIPOPROTEIN"/>
    <property type="match status" value="1"/>
</dbReference>
<evidence type="ECO:0000313" key="1">
    <source>
        <dbReference type="EMBL" id="GGL50320.1"/>
    </source>
</evidence>
<dbReference type="AlphaFoldDB" id="A0A830F0C4"/>
<comment type="caution">
    <text evidence="1">The sequence shown here is derived from an EMBL/GenBank/DDBJ whole genome shotgun (WGS) entry which is preliminary data.</text>
</comment>
<gene>
    <name evidence="1" type="ORF">GCM10009039_05590</name>
</gene>
<proteinExistence type="predicted"/>
<accession>A0A830F0C4</accession>
<reference evidence="1" key="1">
    <citation type="journal article" date="2014" name="Int. J. Syst. Evol. Microbiol.">
        <title>Complete genome sequence of Corynebacterium casei LMG S-19264T (=DSM 44701T), isolated from a smear-ripened cheese.</title>
        <authorList>
            <consortium name="US DOE Joint Genome Institute (JGI-PGF)"/>
            <person name="Walter F."/>
            <person name="Albersmeier A."/>
            <person name="Kalinowski J."/>
            <person name="Ruckert C."/>
        </authorList>
    </citation>
    <scope>NUCLEOTIDE SEQUENCE</scope>
    <source>
        <strain evidence="1">JCM 19596</strain>
    </source>
</reference>
<dbReference type="RefSeq" id="WP_188975615.1">
    <property type="nucleotide sequence ID" value="NZ_BMPG01000001.1"/>
</dbReference>
<dbReference type="OrthoDB" id="377513at2157"/>
<name>A0A830F0C4_9EURY</name>
<evidence type="ECO:0000313" key="2">
    <source>
        <dbReference type="Proteomes" id="UP000607197"/>
    </source>
</evidence>
<dbReference type="Proteomes" id="UP000607197">
    <property type="component" value="Unassembled WGS sequence"/>
</dbReference>
<sequence length="200" mass="20986">MSLDSRRSLALAAVAVTAVACLTVAAAFAFVPFHVGASEAATDSTVGKTVAGNATSEFDGRMHLHAAGPGSDRVADGVATRLERAGLTVERVETLNGSHDRPVLAVRVQERTVAYNPVTPSATVAWSYAYVASGNGTLASRAVRDESLTVDSGSDRYVVDGDFTMRHRARGVYSAPGYGRLVDDRVAATTTASLRNQTRD</sequence>
<reference evidence="1" key="2">
    <citation type="submission" date="2020-09" db="EMBL/GenBank/DDBJ databases">
        <authorList>
            <person name="Sun Q."/>
            <person name="Ohkuma M."/>
        </authorList>
    </citation>
    <scope>NUCLEOTIDE SEQUENCE</scope>
    <source>
        <strain evidence="1">JCM 19596</strain>
    </source>
</reference>
<dbReference type="EMBL" id="BMPG01000001">
    <property type="protein sequence ID" value="GGL50320.1"/>
    <property type="molecule type" value="Genomic_DNA"/>
</dbReference>
<organism evidence="1 2">
    <name type="scientific">Halocalculus aciditolerans</name>
    <dbReference type="NCBI Taxonomy" id="1383812"/>
    <lineage>
        <taxon>Archaea</taxon>
        <taxon>Methanobacteriati</taxon>
        <taxon>Methanobacteriota</taxon>
        <taxon>Stenosarchaea group</taxon>
        <taxon>Halobacteria</taxon>
        <taxon>Halobacteriales</taxon>
        <taxon>Halobacteriaceae</taxon>
        <taxon>Halocalculus</taxon>
    </lineage>
</organism>